<keyword evidence="3" id="KW-1185">Reference proteome</keyword>
<organism evidence="2 3">
    <name type="scientific">Liparis tanakae</name>
    <name type="common">Tanaka's snailfish</name>
    <dbReference type="NCBI Taxonomy" id="230148"/>
    <lineage>
        <taxon>Eukaryota</taxon>
        <taxon>Metazoa</taxon>
        <taxon>Chordata</taxon>
        <taxon>Craniata</taxon>
        <taxon>Vertebrata</taxon>
        <taxon>Euteleostomi</taxon>
        <taxon>Actinopterygii</taxon>
        <taxon>Neopterygii</taxon>
        <taxon>Teleostei</taxon>
        <taxon>Neoteleostei</taxon>
        <taxon>Acanthomorphata</taxon>
        <taxon>Eupercaria</taxon>
        <taxon>Perciformes</taxon>
        <taxon>Cottioidei</taxon>
        <taxon>Cottales</taxon>
        <taxon>Liparidae</taxon>
        <taxon>Liparis</taxon>
    </lineage>
</organism>
<dbReference type="AlphaFoldDB" id="A0A4Z2J4I0"/>
<reference evidence="2 3" key="1">
    <citation type="submission" date="2019-03" db="EMBL/GenBank/DDBJ databases">
        <title>First draft genome of Liparis tanakae, snailfish: a comprehensive survey of snailfish specific genes.</title>
        <authorList>
            <person name="Kim W."/>
            <person name="Song I."/>
            <person name="Jeong J.-H."/>
            <person name="Kim D."/>
            <person name="Kim S."/>
            <person name="Ryu S."/>
            <person name="Song J.Y."/>
            <person name="Lee S.K."/>
        </authorList>
    </citation>
    <scope>NUCLEOTIDE SEQUENCE [LARGE SCALE GENOMIC DNA]</scope>
    <source>
        <tissue evidence="2">Muscle</tissue>
    </source>
</reference>
<feature type="region of interest" description="Disordered" evidence="1">
    <location>
        <begin position="59"/>
        <end position="88"/>
    </location>
</feature>
<accession>A0A4Z2J4I0</accession>
<gene>
    <name evidence="2" type="ORF">EYF80_004744</name>
</gene>
<evidence type="ECO:0000256" key="1">
    <source>
        <dbReference type="SAM" id="MobiDB-lite"/>
    </source>
</evidence>
<dbReference type="EMBL" id="SRLO01000023">
    <property type="protein sequence ID" value="TNN85090.1"/>
    <property type="molecule type" value="Genomic_DNA"/>
</dbReference>
<dbReference type="Proteomes" id="UP000314294">
    <property type="component" value="Unassembled WGS sequence"/>
</dbReference>
<name>A0A4Z2J4I0_9TELE</name>
<comment type="caution">
    <text evidence="2">The sequence shown here is derived from an EMBL/GenBank/DDBJ whole genome shotgun (WGS) entry which is preliminary data.</text>
</comment>
<protein>
    <submittedName>
        <fullName evidence="2">Uncharacterized protein</fullName>
    </submittedName>
</protein>
<feature type="region of interest" description="Disordered" evidence="1">
    <location>
        <begin position="127"/>
        <end position="155"/>
    </location>
</feature>
<sequence>MKGLYPTPPMLLGATLVHVMEAVGAQRGGGGFGIPVSYECKHGATEAEETDFDRVSYRRSTLNKQPHGGRKVTGEPSPPPPALQRRVPFGLESCLGLQKEHLPWTPSPPVPPLARFRHACTLGGSLCSHAGPLPRAGGHTETREDDMSIPSSSVR</sequence>
<evidence type="ECO:0000313" key="3">
    <source>
        <dbReference type="Proteomes" id="UP000314294"/>
    </source>
</evidence>
<proteinExistence type="predicted"/>
<evidence type="ECO:0000313" key="2">
    <source>
        <dbReference type="EMBL" id="TNN85090.1"/>
    </source>
</evidence>